<evidence type="ECO:0000313" key="21">
    <source>
        <dbReference type="Proteomes" id="UP000579812"/>
    </source>
</evidence>
<feature type="signal peptide" evidence="16">
    <location>
        <begin position="1"/>
        <end position="22"/>
    </location>
</feature>
<dbReference type="InterPro" id="IPR001007">
    <property type="entry name" value="VWF_dom"/>
</dbReference>
<dbReference type="SMART" id="SM00215">
    <property type="entry name" value="VWC_out"/>
    <property type="match status" value="3"/>
</dbReference>
<dbReference type="SMART" id="SM00241">
    <property type="entry name" value="ZP"/>
    <property type="match status" value="3"/>
</dbReference>
<reference evidence="20 21" key="1">
    <citation type="submission" date="2020-04" db="EMBL/GenBank/DDBJ databases">
        <title>Chromosome-level genome assembly of a cyprinid fish Onychostoma macrolepis by integration of Nanopore Sequencing, Bionano and Hi-C technology.</title>
        <authorList>
            <person name="Wang D."/>
        </authorList>
    </citation>
    <scope>NUCLEOTIDE SEQUENCE [LARGE SCALE GENOMIC DNA]</scope>
    <source>
        <strain evidence="20">SWU-2019</strain>
        <tissue evidence="20">Muscle</tissue>
    </source>
</reference>
<dbReference type="InterPro" id="IPR014853">
    <property type="entry name" value="VWF/SSPO/ZAN-like_Cys-rich_dom"/>
</dbReference>
<dbReference type="InterPro" id="IPR017977">
    <property type="entry name" value="ZP_dom_CS"/>
</dbReference>
<dbReference type="Pfam" id="PF06119">
    <property type="entry name" value="NIDO"/>
    <property type="match status" value="1"/>
</dbReference>
<dbReference type="CDD" id="cd19941">
    <property type="entry name" value="TIL"/>
    <property type="match status" value="3"/>
</dbReference>
<dbReference type="FunFam" id="2.10.25.10:FF:000055">
    <property type="entry name" value="alpha-tectorin isoform X1"/>
    <property type="match status" value="1"/>
</dbReference>
<dbReference type="PROSITE" id="PS00682">
    <property type="entry name" value="ZP_1"/>
    <property type="match status" value="3"/>
</dbReference>
<dbReference type="PANTHER" id="PTHR46160:SF9">
    <property type="entry name" value="PROTEIN PRY2-RELATED"/>
    <property type="match status" value="1"/>
</dbReference>
<feature type="domain" description="VWFD" evidence="19">
    <location>
        <begin position="3177"/>
        <end position="3356"/>
    </location>
</feature>
<dbReference type="InterPro" id="IPR003886">
    <property type="entry name" value="NIDO_dom"/>
</dbReference>
<dbReference type="Pfam" id="PF00094">
    <property type="entry name" value="VWD"/>
    <property type="match status" value="4"/>
</dbReference>
<evidence type="ECO:0000256" key="1">
    <source>
        <dbReference type="ARBA" id="ARBA00004303"/>
    </source>
</evidence>
<dbReference type="SMART" id="SM00539">
    <property type="entry name" value="NIDO"/>
    <property type="match status" value="1"/>
</dbReference>
<dbReference type="Pfam" id="PF08742">
    <property type="entry name" value="C8"/>
    <property type="match status" value="4"/>
</dbReference>
<dbReference type="PANTHER" id="PTHR46160">
    <property type="entry name" value="ALPHA-TECTORIN-RELATED"/>
    <property type="match status" value="1"/>
</dbReference>
<name>A0A7J6CI76_9TELE</name>
<evidence type="ECO:0008006" key="22">
    <source>
        <dbReference type="Google" id="ProtNLM"/>
    </source>
</evidence>
<gene>
    <name evidence="20" type="ORF">G5714_012283</name>
</gene>
<dbReference type="InterPro" id="IPR055355">
    <property type="entry name" value="ZP-C"/>
</dbReference>
<feature type="domain" description="VWFD" evidence="19">
    <location>
        <begin position="3553"/>
        <end position="3738"/>
    </location>
</feature>
<dbReference type="PROSITE" id="PS51220">
    <property type="entry name" value="NIDO"/>
    <property type="match status" value="1"/>
</dbReference>
<keyword evidence="5" id="KW-0245">EGF-like domain</keyword>
<dbReference type="Pfam" id="PF23283">
    <property type="entry name" value="D8C_UMOD"/>
    <property type="match status" value="14"/>
</dbReference>
<keyword evidence="13" id="KW-0325">Glycoprotein</keyword>
<dbReference type="Gene3D" id="2.60.40.4100">
    <property type="entry name" value="Zona pellucida, ZP-C domain"/>
    <property type="match status" value="3"/>
</dbReference>
<dbReference type="InterPro" id="IPR042235">
    <property type="entry name" value="ZP-C_dom"/>
</dbReference>
<dbReference type="GO" id="GO:0005576">
    <property type="term" value="C:extracellular region"/>
    <property type="evidence" value="ECO:0007669"/>
    <property type="project" value="UniProtKB-SubCell"/>
</dbReference>
<evidence type="ECO:0000256" key="13">
    <source>
        <dbReference type="ARBA" id="ARBA00023180"/>
    </source>
</evidence>
<dbReference type="SMART" id="SM00216">
    <property type="entry name" value="VWD"/>
    <property type="match status" value="4"/>
</dbReference>
<evidence type="ECO:0000256" key="7">
    <source>
        <dbReference type="ARBA" id="ARBA00022622"/>
    </source>
</evidence>
<dbReference type="InterPro" id="IPR001507">
    <property type="entry name" value="ZP_dom"/>
</dbReference>
<dbReference type="InterPro" id="IPR057774">
    <property type="entry name" value="D8C_UMOD/GP2/OIT3-like"/>
</dbReference>
<feature type="chain" id="PRO_5029653290" description="ZP domain-containing protein" evidence="16">
    <location>
        <begin position="23"/>
        <end position="4613"/>
    </location>
</feature>
<keyword evidence="4" id="KW-0964">Secreted</keyword>
<evidence type="ECO:0000259" key="17">
    <source>
        <dbReference type="PROSITE" id="PS51034"/>
    </source>
</evidence>
<accession>A0A7J6CI76</accession>
<evidence type="ECO:0000259" key="18">
    <source>
        <dbReference type="PROSITE" id="PS51220"/>
    </source>
</evidence>
<feature type="domain" description="VWFD" evidence="19">
    <location>
        <begin position="3932"/>
        <end position="4115"/>
    </location>
</feature>
<dbReference type="InterPro" id="IPR001846">
    <property type="entry name" value="VWF_type-D"/>
</dbReference>
<evidence type="ECO:0000256" key="2">
    <source>
        <dbReference type="ARBA" id="ARBA00004613"/>
    </source>
</evidence>
<dbReference type="GO" id="GO:0007160">
    <property type="term" value="P:cell-matrix adhesion"/>
    <property type="evidence" value="ECO:0007669"/>
    <property type="project" value="InterPro"/>
</dbReference>
<feature type="domain" description="ZP" evidence="17">
    <location>
        <begin position="4248"/>
        <end position="4499"/>
    </location>
</feature>
<keyword evidence="21" id="KW-1185">Reference proteome</keyword>
<evidence type="ECO:0000256" key="3">
    <source>
        <dbReference type="ARBA" id="ARBA00022475"/>
    </source>
</evidence>
<keyword evidence="10" id="KW-0391">Immunity</keyword>
<evidence type="ECO:0000256" key="4">
    <source>
        <dbReference type="ARBA" id="ARBA00022525"/>
    </source>
</evidence>
<protein>
    <recommendedName>
        <fullName evidence="22">ZP domain-containing protein</fullName>
    </recommendedName>
</protein>
<dbReference type="SUPFAM" id="SSF57567">
    <property type="entry name" value="Serine protease inhibitors"/>
    <property type="match status" value="2"/>
</dbReference>
<feature type="domain" description="ZP" evidence="17">
    <location>
        <begin position="1637"/>
        <end position="1892"/>
    </location>
</feature>
<dbReference type="InterPro" id="IPR052749">
    <property type="entry name" value="Alpha-tectorin"/>
</dbReference>
<feature type="domain" description="ZP" evidence="17">
    <location>
        <begin position="1884"/>
        <end position="2127"/>
    </location>
</feature>
<evidence type="ECO:0000256" key="14">
    <source>
        <dbReference type="ARBA" id="ARBA00023288"/>
    </source>
</evidence>
<dbReference type="EMBL" id="JAAMOB010000012">
    <property type="protein sequence ID" value="KAF4106293.1"/>
    <property type="molecule type" value="Genomic_DNA"/>
</dbReference>
<dbReference type="GO" id="GO:0005886">
    <property type="term" value="C:plasma membrane"/>
    <property type="evidence" value="ECO:0007669"/>
    <property type="project" value="UniProtKB-SubCell"/>
</dbReference>
<keyword evidence="3" id="KW-1003">Cell membrane</keyword>
<keyword evidence="7" id="KW-0336">GPI-anchor</keyword>
<keyword evidence="12" id="KW-1015">Disulfide bond</keyword>
<comment type="subcellular location">
    <subcellularLocation>
        <location evidence="1">Apical cell membrane</location>
        <topology evidence="1">Lipid-anchor</topology>
        <topology evidence="1">GPI-anchor</topology>
    </subcellularLocation>
    <subcellularLocation>
        <location evidence="2">Secreted</location>
    </subcellularLocation>
</comment>
<feature type="region of interest" description="Disordered" evidence="15">
    <location>
        <begin position="4594"/>
        <end position="4613"/>
    </location>
</feature>
<dbReference type="InterPro" id="IPR002919">
    <property type="entry name" value="TIL_dom"/>
</dbReference>
<evidence type="ECO:0000256" key="16">
    <source>
        <dbReference type="SAM" id="SignalP"/>
    </source>
</evidence>
<dbReference type="PROSITE" id="PS51233">
    <property type="entry name" value="VWFD"/>
    <property type="match status" value="4"/>
</dbReference>
<dbReference type="InterPro" id="IPR025615">
    <property type="entry name" value="TILa_dom"/>
</dbReference>
<dbReference type="Pfam" id="PF00100">
    <property type="entry name" value="Zona_pellucida"/>
    <property type="match status" value="3"/>
</dbReference>
<dbReference type="PROSITE" id="PS51034">
    <property type="entry name" value="ZP_2"/>
    <property type="match status" value="3"/>
</dbReference>
<dbReference type="SMART" id="SM00832">
    <property type="entry name" value="C8"/>
    <property type="match status" value="4"/>
</dbReference>
<dbReference type="Gene3D" id="2.60.40.3210">
    <property type="entry name" value="Zona pellucida, ZP-N domain"/>
    <property type="match status" value="2"/>
</dbReference>
<dbReference type="Proteomes" id="UP000579812">
    <property type="component" value="Unassembled WGS sequence"/>
</dbReference>
<dbReference type="Gene3D" id="2.10.25.10">
    <property type="entry name" value="Laminin"/>
    <property type="match status" value="2"/>
</dbReference>
<keyword evidence="6" id="KW-0399">Innate immunity</keyword>
<dbReference type="Pfam" id="PF01826">
    <property type="entry name" value="TIL"/>
    <property type="match status" value="2"/>
</dbReference>
<evidence type="ECO:0000256" key="11">
    <source>
        <dbReference type="ARBA" id="ARBA00023136"/>
    </source>
</evidence>
<evidence type="ECO:0000313" key="20">
    <source>
        <dbReference type="EMBL" id="KAF4106293.1"/>
    </source>
</evidence>
<keyword evidence="9" id="KW-0677">Repeat</keyword>
<sequence length="4613" mass="519942">MRFIISLCVSLLLLVNGEIVSGQTSVPTASSSDPCYNYTTLDDYWRDIRQYHYYGYNDTLVEWSGWYRLYLNGESAQMSEWCVSNVGCGGETGLYLNDSHPTLEDGVVTREVVGTYLWQWWEYSNQCGAYTSTSIQVKACAGDYYIYEFVKPNISAPSPTYCAVSFSNISSDPCYNYESLDRPWRATNESGDYICDEHFSWNGWYRLFYNGMNIQMSETCSSSYSCNTYYSLWLNGPHPEIEDGVVTREVCAGSYWSGCCNYKSNPIRVKACPGNYYVYELVKSQFWCSGYCTDVGRSPSPYRYTSPVPQQRGNSQYYEPCNNYNILDNYWRSTFNYWSMYGYISDHDDTRVEWDGWYRLFIDGSSAQMPEWCMSYMSCGGFSSLYLGGSHPRLEDGVVTREIYGSRHDQCSYYRSEPIQVKACPGDYYVYKFTRPTLSIPVPVYCAVPFSTPSVDPCYNYTSLDEPWRATDNPYNNYYYYGMCDYNVEWNGWYRLFYNGQNAQMPESCVNFGMCGSYEPLWLGGPHPQLEDGVVTRQVCVSSWDGCCTYTSHPIRIKSCPGNYYVYEFVKPPFCGDYCVAPPVDPCYNYNVLDDSWRSTNNQHSSQLMCDAWFSWSGWYRLFIQDQSVQMPDTCVEEYSCGTHAPLWLNGGHPTVEDGVVTRDVCGHWDNNCCHFQSNPIKVKACPGDYYVYEFVSPTTCSLAYCAALPVDPCYNYNVLDDSWRSTNNQHSSQLMCDAVVSWRGWYRLFIQDQSVQMPDTCVEEYSCGTNAPLWLNGGHPTVEDGVVTRDVCGHWDNNCCHFQSNPIKVKACPGDYYVYEFVSPTTCSLAYCAAPNPTPTLNLPSSEQYKTPLYSTETTTSNSDPCYDYTTLDEYWRDIRQSSYQYNGHDDTLVEWRGWYRLYLNGESAQMSEWCVSYMGCGGETGLYLNGSHPTLEDGVVTRDVLGTYIWSNECGNYRSNSIQVKACPGDYYVYKLVKPDVSIYSPSYCAVAFSNISSDPCYNYESLDRPWRANNESGDWICDESFSWNGWYRLFYNGMNIQMSETCISSYSCNTEYNLWLNGPHPQIEDGVVTREVCGGSYWSGCCNYKSKPIRVKVCPGNYYVYELVKPQIWCSGYCTDVSTISQVVSTVSPEIITGSSITLNYDPCNNYNILDNHWRSTLNYWYWYGYINDHDDTRVEWDGWYRLFINESNAQMPEGCASYMSCGGFSSLWLGGSHPRLEDGVVTREIYGSRYHQCSRYRSEPIQVKACPGDYYVYKFIRPTVSIPAPVYCAVPFTTLSVDPCYTYTSLDESWRATDNYYYNNNSYYGMCDYNVEWNGWYRLFYNGENAQMPESCVNYGMCGTYHPLSLNGPHPQPEDGVVTRQVCTSIWSDCCDYTSHPIRVKSCPGNYYVYEFVKPFFCGAYCAEATSHNTSVSATTETISSIESITPPITTTAPPVDPCYNYNVLDDSWRSTNNQHSSQLMCDAVVSWRGWYRLFIQDQSVQMPDTCVEEYSCGTNAPLWLNGGHPTVEDGVVTRDVCGHWDNNCCHFQSNPIKVKACPGDYYVYEFVSPTACHLAYCADARNINTTSTTVMPETTTETTTTVNRNPCSELSCSEDERCGMINGVYGCLCENDHHRRQQRHDSFDFSETCESSSGSMSVSRCQLFEAGFPADVLHLNDPSCKGTVRNGRVEFHFDNDEHICGTILVANGTHIIYSNFILGTPRSEGLISREKILKLSFSCIYPQTQTFSMNAEINPLESIVHETLPSGEGRYQVRMTPYEDDEFTRPFTGRVDAELEQKMNVEVRVEGVDSRQFALVMDTCWATPVNDPDYSLRWDLIVTECPNPNDDSVELLQNGVSTSSRFSFRMFIFTENSTKLYLHCAVHLCLLSSNHCSLDCNSEHHRRERRSLDFHHSASISMGPLMLSEGNTDKWVPEQLFEAGFPADVLHLNDPSCKGTVRNGRVEFHFDNDEHICGTNLVANDTQLYSGDTKERSIVHETLPAGEGRYQVRMTPYEDDEFTRPFTGSVDAELEQKMNVEVRVEGVDSRQFALVMDTCWATPVNDPDYSLRWDLIVTKCPNPNDDSVELLQNGVSTSSRFSFRMFIFTENSTKLYLHCAVHLCLLSSNRCSMDCNSEHHRRERRSLDFHHSASISMGPLMLSDGNTDVSTISQVAHTVSPDIITGSSITWNYDPCENYNVIDNYWRSTFNYWSMYGYIYDHDDTRVEWDGWYRLFIDRSSAQMPESCFYYMACGGFSSLWLGGSHPRLEDGVVTREVFGSHYDQCSRYRSEPIQVKACPGDYYVYKLTRPNHLIPLPVYCAVPYSTPSVDPCYNYTNLDEPWRATDNYINYYYYGMCDYNVEWNGWYRMFYNRENAQMPESFVNQGMCGTYDPLWLNGPHPQPEDGVVTRQVCVSWSANCEYKSHPIRVKACPGDYYVYEFVKPMVCGAYCVDASNQSIPSVSTTPETIPSVESITPPITTTAPPVDPCYNYNVLDDSWRSTNNQHSSQIMCDAAVSWSGWYRLFIQDQSVQMPDTCVEEYSCGTNAPLWLNGGHPTVEDGVVTRDVCGHWINNCCYFQSNPIKVKACPGDYYVYEFVSPTACSLAYCADASNINTTSTTVRPETTTAETTTTETTTMDITIDDGINITGPFYSFGTGDTVNGRIDDGSSSVIYLQQTFIFFGQTYNQIYVNNNGHLTFDGAWSSYTPYQFPAYGGKDVIAPFWKDIDNRGNGVISYQQYTSGSVLTQATQDINQYFPDLSFSASWVFVATWDRVAYFSNSGTETSFQVVLISDGHLSFVVMNYGAIAPTQRYVQAGYDTIDSSHHFSITGSLQNDITSLPHSSNVNVPGRWAFRTDHGTRGCQFNGLPVQLGDSFWSDAACQERCTCTSRGLQCSFEPCTYSQACRPAAFQYSCQNIQRQTCTISGDPHYYTFDNQIFHFQGTCTYVLSEACGNDLPYYRIEGKNEHRGSTHVSWTRMVRVFVYNEEIELVKDHYYEAKVNGTFIATPFTLHNGSIQVYQSGFSLAISTDFGLLVTYDAYSYVTISVPYDYQNATCGLCGNYNLHPEDDFRSISGEILSSDVDFANSWKVEGDTDPECHDVSCTGLGCAVCTANEMSLYSDTNHCGILGDVSGPFAPCHSVFSPQTYIENCVYDLCLGGGYQPILCQALNVYAAQCQQQGVQLGHWRQPGFCEIQCPEHSHFEPRGTGCPATCSNPSAPINCPCPIRRAAFVMMVEKVPRGLQEFSRFLRFEAGGTHVSIELGEGSNVQVDGQMVGLPIRVGSSQIHIYHSSTRGFVLETNFGVTVRADWPHIVRITAPTTYNGTLGGLCGNLNGNIDDEFYSPDGVLLDDSQLFADSWRDGSLSAHCVDPTDVWEPGLYQNRTEFNTHCSIMAMDDGPFAECSRTLDPWKRIEDCIQMLEQTDGAREALCEALRGYTLHCQQNGITVGEWRSITHCDPNCPANTHYELCGTSCPAACPSLSFPFQCTLPCQGGCQCNDGLVLDGDRCVPPTGCGCRYDGRYRQPGEQFWHGEECQFLCVCDGITGNVRCTPSSCREYGCHPRPHGTCYASGDPHYMSFDGTYFDFQGRCRYVLAKVCDDTRGLPHFQVDARNDGWHEWPASITVGIFVNVSGHLVHISQDINGYSVVMVDEEIRNLPIYLDSGRISVYSTGQFIYVSTDFGFSVSYGGSWEVIIVVPADYSGAVCGICGNFNGHPEDDFLTPSGAPASSIDQFGAEWMVEDDISYNHDCGFPELPGYCRDESTTLISQAFFCHGSVDPQAYFDSCVFDVCISENNNDVLCRSVQAYVSACQSANAVVYPWRENASCVMDCSSNIPNSHYEVCGTDCGHTCASSIDASCEHMCSEGCFCEEGFVRSGGLCVPVEQCGCLYDGFYYNIGEQFWDSTCSQRCQCFAPNDLRCSASSCPPAMECAVRNGHRDCYSPMSTCTVWGDPHYITFDGAVAHFQGTCSYEIAQTCGNVTDNDLEFRVVATNRHRGNMVVSFVSAVDVWLSQYGQQTHITIGQNRRVKVDGNAIDTPAYQINDLVEIHEEQGFIILNAFNEFIVHFDGHSSLLVRVTKRFYGSLCGMCGNFNGNPADDKVLPSGDLAPDDNSFGHSWQSDTSIPGCGARDQTGNADECPSRQRYSDLCSIITNTTGPFQNCHLHVDPAPYYYSCVYDLCLYTRANGMLCSAVEAYETACAILEIQIPEWRSGLRCDVRDRCSELSCSEDEWCGKKNGVYGCMCNDDLPRPQADSFDFSETCESSSGSMSVSRCQLFEAGFPADVLHLNDPKCKGTIRNGRVEFHFDNDVHICGTNLVANGSHIIYDNHILGTPRKEGLISREKILKLSFSCVYPQTQSLSMNVEINPLETIVHKILPAGEGRYQVRMIPYEDDEFTRPFTGRVDAQLDQKMNVEVRVEGVDSRQFALVMDTCWATPVNDPDYSLRWDLIVRECPNPNDDTVELRQNGVSTSSRFSFRMFIFTANSTKLYLHCAVHLCLLSSNRCSTDCNSGHHWREGRSLDFHDSASISMGPLVLSEGNTDKWVPEQVKDVRDTKADSDVVCSPVTDNLESNCASIPVSTVLKNVFEELISETFKCAPHRDQSYHSVSRDSFRSDGPVSEPGQTS</sequence>
<feature type="domain" description="VWFD" evidence="19">
    <location>
        <begin position="2907"/>
        <end position="3086"/>
    </location>
</feature>
<keyword evidence="14" id="KW-0449">Lipoprotein</keyword>
<comment type="caution">
    <text evidence="20">The sequence shown here is derived from an EMBL/GenBank/DDBJ whole genome shotgun (WGS) entry which is preliminary data.</text>
</comment>
<feature type="domain" description="NIDO" evidence="18">
    <location>
        <begin position="2708"/>
        <end position="2845"/>
    </location>
</feature>
<proteinExistence type="predicted"/>
<evidence type="ECO:0000256" key="5">
    <source>
        <dbReference type="ARBA" id="ARBA00022536"/>
    </source>
</evidence>
<evidence type="ECO:0000256" key="8">
    <source>
        <dbReference type="ARBA" id="ARBA00022729"/>
    </source>
</evidence>
<dbReference type="Pfam" id="PF12714">
    <property type="entry name" value="TILa"/>
    <property type="match status" value="1"/>
</dbReference>
<evidence type="ECO:0000256" key="15">
    <source>
        <dbReference type="SAM" id="MobiDB-lite"/>
    </source>
</evidence>
<evidence type="ECO:0000256" key="10">
    <source>
        <dbReference type="ARBA" id="ARBA00022859"/>
    </source>
</evidence>
<keyword evidence="8 16" id="KW-0732">Signal</keyword>
<keyword evidence="11" id="KW-0472">Membrane</keyword>
<evidence type="ECO:0000256" key="9">
    <source>
        <dbReference type="ARBA" id="ARBA00022737"/>
    </source>
</evidence>
<evidence type="ECO:0000256" key="6">
    <source>
        <dbReference type="ARBA" id="ARBA00022588"/>
    </source>
</evidence>
<evidence type="ECO:0000256" key="12">
    <source>
        <dbReference type="ARBA" id="ARBA00023157"/>
    </source>
</evidence>
<organism evidence="20 21">
    <name type="scientific">Onychostoma macrolepis</name>
    <dbReference type="NCBI Taxonomy" id="369639"/>
    <lineage>
        <taxon>Eukaryota</taxon>
        <taxon>Metazoa</taxon>
        <taxon>Chordata</taxon>
        <taxon>Craniata</taxon>
        <taxon>Vertebrata</taxon>
        <taxon>Euteleostomi</taxon>
        <taxon>Actinopterygii</taxon>
        <taxon>Neopterygii</taxon>
        <taxon>Teleostei</taxon>
        <taxon>Ostariophysi</taxon>
        <taxon>Cypriniformes</taxon>
        <taxon>Cyprinidae</taxon>
        <taxon>Acrossocheilinae</taxon>
        <taxon>Onychostoma</taxon>
    </lineage>
</organism>
<dbReference type="InterPro" id="IPR036084">
    <property type="entry name" value="Ser_inhib-like_sf"/>
</dbReference>
<evidence type="ECO:0000259" key="19">
    <source>
        <dbReference type="PROSITE" id="PS51233"/>
    </source>
</evidence>